<gene>
    <name evidence="2" type="ORF">Pcinc_012830</name>
</gene>
<accession>A0AAE1FY06</accession>
<organism evidence="2 3">
    <name type="scientific">Petrolisthes cinctipes</name>
    <name type="common">Flat porcelain crab</name>
    <dbReference type="NCBI Taxonomy" id="88211"/>
    <lineage>
        <taxon>Eukaryota</taxon>
        <taxon>Metazoa</taxon>
        <taxon>Ecdysozoa</taxon>
        <taxon>Arthropoda</taxon>
        <taxon>Crustacea</taxon>
        <taxon>Multicrustacea</taxon>
        <taxon>Malacostraca</taxon>
        <taxon>Eumalacostraca</taxon>
        <taxon>Eucarida</taxon>
        <taxon>Decapoda</taxon>
        <taxon>Pleocyemata</taxon>
        <taxon>Anomura</taxon>
        <taxon>Galatheoidea</taxon>
        <taxon>Porcellanidae</taxon>
        <taxon>Petrolisthes</taxon>
    </lineage>
</organism>
<dbReference type="EMBL" id="JAWQEG010001055">
    <property type="protein sequence ID" value="KAK3882808.1"/>
    <property type="molecule type" value="Genomic_DNA"/>
</dbReference>
<evidence type="ECO:0000313" key="3">
    <source>
        <dbReference type="Proteomes" id="UP001286313"/>
    </source>
</evidence>
<keyword evidence="3" id="KW-1185">Reference proteome</keyword>
<evidence type="ECO:0000313" key="2">
    <source>
        <dbReference type="EMBL" id="KAK3882808.1"/>
    </source>
</evidence>
<dbReference type="Proteomes" id="UP001286313">
    <property type="component" value="Unassembled WGS sequence"/>
</dbReference>
<sequence>MTNPTKLHRSRSGSRPELWPRGRCQSPPPGLRGQAEGWPVYHHNGLTPATLADSPPQQPALSSCSQNNLRLTRPPDAYPEFHDTTVCLSPAATSQVPG</sequence>
<proteinExistence type="predicted"/>
<protein>
    <submittedName>
        <fullName evidence="2">Uncharacterized protein</fullName>
    </submittedName>
</protein>
<feature type="compositionally biased region" description="Basic residues" evidence="1">
    <location>
        <begin position="1"/>
        <end position="12"/>
    </location>
</feature>
<feature type="region of interest" description="Disordered" evidence="1">
    <location>
        <begin position="1"/>
        <end position="77"/>
    </location>
</feature>
<reference evidence="2" key="1">
    <citation type="submission" date="2023-10" db="EMBL/GenBank/DDBJ databases">
        <title>Genome assemblies of two species of porcelain crab, Petrolisthes cinctipes and Petrolisthes manimaculis (Anomura: Porcellanidae).</title>
        <authorList>
            <person name="Angst P."/>
        </authorList>
    </citation>
    <scope>NUCLEOTIDE SEQUENCE</scope>
    <source>
        <strain evidence="2">PB745_01</strain>
        <tissue evidence="2">Gill</tissue>
    </source>
</reference>
<feature type="compositionally biased region" description="Polar residues" evidence="1">
    <location>
        <begin position="59"/>
        <end position="70"/>
    </location>
</feature>
<dbReference type="AlphaFoldDB" id="A0AAE1FY06"/>
<evidence type="ECO:0000256" key="1">
    <source>
        <dbReference type="SAM" id="MobiDB-lite"/>
    </source>
</evidence>
<comment type="caution">
    <text evidence="2">The sequence shown here is derived from an EMBL/GenBank/DDBJ whole genome shotgun (WGS) entry which is preliminary data.</text>
</comment>
<name>A0AAE1FY06_PETCI</name>